<proteinExistence type="predicted"/>
<dbReference type="AlphaFoldDB" id="A0A6L5X5P5"/>
<dbReference type="EMBL" id="VULZ01000001">
    <property type="protein sequence ID" value="MSS13652.1"/>
    <property type="molecule type" value="Genomic_DNA"/>
</dbReference>
<keyword evidence="3" id="KW-1185">Reference proteome</keyword>
<accession>A0A6L5X5P5</accession>
<dbReference type="Gene3D" id="3.90.75.20">
    <property type="match status" value="1"/>
</dbReference>
<keyword evidence="2" id="KW-0255">Endonuclease</keyword>
<dbReference type="InterPro" id="IPR010902">
    <property type="entry name" value="NUMOD4"/>
</dbReference>
<reference evidence="2 3" key="1">
    <citation type="submission" date="2019-08" db="EMBL/GenBank/DDBJ databases">
        <title>In-depth cultivation of the pig gut microbiome towards novel bacterial diversity and tailored functional studies.</title>
        <authorList>
            <person name="Wylensek D."/>
            <person name="Hitch T.C.A."/>
            <person name="Clavel T."/>
        </authorList>
    </citation>
    <scope>NUCLEOTIDE SEQUENCE [LARGE SCALE GENOMIC DNA]</scope>
    <source>
        <strain evidence="2 3">Oil+RF-744-WCA-WT-11</strain>
    </source>
</reference>
<feature type="domain" description="NUMOD4" evidence="1">
    <location>
        <begin position="3"/>
        <end position="57"/>
    </location>
</feature>
<dbReference type="SUPFAM" id="SSF54060">
    <property type="entry name" value="His-Me finger endonucleases"/>
    <property type="match status" value="1"/>
</dbReference>
<dbReference type="GO" id="GO:0004519">
    <property type="term" value="F:endonuclease activity"/>
    <property type="evidence" value="ECO:0007669"/>
    <property type="project" value="UniProtKB-KW"/>
</dbReference>
<name>A0A6L5X5P5_9FIRM</name>
<keyword evidence="2" id="KW-0378">Hydrolase</keyword>
<dbReference type="GO" id="GO:0016788">
    <property type="term" value="F:hydrolase activity, acting on ester bonds"/>
    <property type="evidence" value="ECO:0007669"/>
    <property type="project" value="InterPro"/>
</dbReference>
<evidence type="ECO:0000313" key="2">
    <source>
        <dbReference type="EMBL" id="MSS13652.1"/>
    </source>
</evidence>
<dbReference type="InterPro" id="IPR044925">
    <property type="entry name" value="His-Me_finger_sf"/>
</dbReference>
<gene>
    <name evidence="2" type="ORF">FYJ35_01065</name>
</gene>
<dbReference type="Proteomes" id="UP000481852">
    <property type="component" value="Unassembled WGS sequence"/>
</dbReference>
<protein>
    <submittedName>
        <fullName evidence="2">Endonuclease</fullName>
    </submittedName>
</protein>
<comment type="caution">
    <text evidence="2">The sequence shown here is derived from an EMBL/GenBank/DDBJ whole genome shotgun (WGS) entry which is preliminary data.</text>
</comment>
<dbReference type="RefSeq" id="WP_154521877.1">
    <property type="nucleotide sequence ID" value="NZ_VULZ01000001.1"/>
</dbReference>
<organism evidence="2 3">
    <name type="scientific">Porcincola intestinalis</name>
    <dbReference type="NCBI Taxonomy" id="2606632"/>
    <lineage>
        <taxon>Bacteria</taxon>
        <taxon>Bacillati</taxon>
        <taxon>Bacillota</taxon>
        <taxon>Clostridia</taxon>
        <taxon>Lachnospirales</taxon>
        <taxon>Lachnospiraceae</taxon>
        <taxon>Porcincola</taxon>
    </lineage>
</organism>
<evidence type="ECO:0000313" key="3">
    <source>
        <dbReference type="Proteomes" id="UP000481852"/>
    </source>
</evidence>
<evidence type="ECO:0000259" key="1">
    <source>
        <dbReference type="Pfam" id="PF07463"/>
    </source>
</evidence>
<dbReference type="Pfam" id="PF07463">
    <property type="entry name" value="NUMOD4"/>
    <property type="match status" value="1"/>
</dbReference>
<keyword evidence="2" id="KW-0540">Nuclease</keyword>
<sequence length="174" mass="20377">MQEEWRPVKGYEGVYEVSSLGRIKRVEGHARFLSRNGKESRREVRERIMSQSESKIGRISVMLSKENVRKRISVHRIVAEAFVKNDDPIHKTEINHKDENPRNNIPSNLEWCDRKYNMNYGTLPQRLNIKNRKPVEGVGDSKTVRYEAIKWAKKTGMIHLEYISQSKKGKNTKV</sequence>